<organism evidence="6 7">
    <name type="scientific">Candidatus Marsarchaeota G2 archaeon BE_D</name>
    <dbReference type="NCBI Taxonomy" id="1978158"/>
    <lineage>
        <taxon>Archaea</taxon>
        <taxon>Candidatus Marsarchaeota</taxon>
        <taxon>Candidatus Marsarchaeota group 2</taxon>
    </lineage>
</organism>
<sequence>MYNQKNAITRLTAVALVVIIVLLVVLTTSLVLFNKSSATHSISSVSTSATTSGAASAPPNTSQLTVLAIGGPRTLDPAGLFSSEETLVGINVYQELVQLNGTSTDVFDPVLATSWSSNSNDTSFVFNLRSNAYFMNGDAFNASVVWFNFYRTIVMNQIGSSFFAGFLYNASLASSTGYAVPAGLPEALAANGYSLSTSNISLRQQQAANDLANILSHFDPSNTTVQSIMSYPNQAVVVLNNTAVRFNSLVPYPYFLYLISSSAGGQVDPAFVDSHGGVAPNHANTYIAANGAVGTAPYYVKSYVQSQVLVLNKNPNYWGSKIPQNQQNIMIAPAHIPVVVIEYFQQSSQIIQGLQNNEGALMAGPPIPVLSPLQADSLANVAGLKVVALTNAPTYSFLEASFDTQKYPTNITDFRLAVVHAINYSEIISTVAAGYGVPMVGPISPGL</sequence>
<dbReference type="InterPro" id="IPR000914">
    <property type="entry name" value="SBP_5_dom"/>
</dbReference>
<evidence type="ECO:0000259" key="5">
    <source>
        <dbReference type="Pfam" id="PF00496"/>
    </source>
</evidence>
<name>A0A2R6BYN2_9ARCH</name>
<evidence type="ECO:0000256" key="3">
    <source>
        <dbReference type="ARBA" id="ARBA00022729"/>
    </source>
</evidence>
<dbReference type="PANTHER" id="PTHR30290">
    <property type="entry name" value="PERIPLASMIC BINDING COMPONENT OF ABC TRANSPORTER"/>
    <property type="match status" value="1"/>
</dbReference>
<dbReference type="Pfam" id="PF00496">
    <property type="entry name" value="SBP_bac_5"/>
    <property type="match status" value="1"/>
</dbReference>
<protein>
    <recommendedName>
        <fullName evidence="5">Solute-binding protein family 5 domain-containing protein</fullName>
    </recommendedName>
</protein>
<dbReference type="InterPro" id="IPR039424">
    <property type="entry name" value="SBP_5"/>
</dbReference>
<evidence type="ECO:0000313" key="7">
    <source>
        <dbReference type="Proteomes" id="UP000242015"/>
    </source>
</evidence>
<evidence type="ECO:0000256" key="4">
    <source>
        <dbReference type="SAM" id="Phobius"/>
    </source>
</evidence>
<keyword evidence="4" id="KW-1133">Transmembrane helix</keyword>
<dbReference type="AlphaFoldDB" id="A0A2R6BYN2"/>
<proteinExistence type="inferred from homology"/>
<keyword evidence="4" id="KW-0472">Membrane</keyword>
<feature type="domain" description="Solute-binding protein family 5" evidence="5">
    <location>
        <begin position="108"/>
        <end position="446"/>
    </location>
</feature>
<dbReference type="Proteomes" id="UP000242015">
    <property type="component" value="Unassembled WGS sequence"/>
</dbReference>
<keyword evidence="3" id="KW-0732">Signal</keyword>
<keyword evidence="2" id="KW-0813">Transport</keyword>
<dbReference type="Gene3D" id="3.40.190.10">
    <property type="entry name" value="Periplasmic binding protein-like II"/>
    <property type="match status" value="1"/>
</dbReference>
<comment type="similarity">
    <text evidence="1">Belongs to the bacterial solute-binding protein 5 family.</text>
</comment>
<evidence type="ECO:0000313" key="6">
    <source>
        <dbReference type="EMBL" id="PSO03646.1"/>
    </source>
</evidence>
<dbReference type="EMBL" id="NEXF01000753">
    <property type="protein sequence ID" value="PSO03646.1"/>
    <property type="molecule type" value="Genomic_DNA"/>
</dbReference>
<evidence type="ECO:0000256" key="2">
    <source>
        <dbReference type="ARBA" id="ARBA00022448"/>
    </source>
</evidence>
<dbReference type="GO" id="GO:1904680">
    <property type="term" value="F:peptide transmembrane transporter activity"/>
    <property type="evidence" value="ECO:0007669"/>
    <property type="project" value="TreeGrafter"/>
</dbReference>
<feature type="transmembrane region" description="Helical" evidence="4">
    <location>
        <begin position="12"/>
        <end position="33"/>
    </location>
</feature>
<keyword evidence="4" id="KW-0812">Transmembrane</keyword>
<dbReference type="SUPFAM" id="SSF53850">
    <property type="entry name" value="Periplasmic binding protein-like II"/>
    <property type="match status" value="1"/>
</dbReference>
<evidence type="ECO:0000256" key="1">
    <source>
        <dbReference type="ARBA" id="ARBA00005695"/>
    </source>
</evidence>
<reference evidence="6 7" key="1">
    <citation type="submission" date="2017-04" db="EMBL/GenBank/DDBJ databases">
        <title>Novel microbial lineages endemic to geothermal iron-oxide mats fill important gaps in the evolutionary history of Archaea.</title>
        <authorList>
            <person name="Jay Z.J."/>
            <person name="Beam J.P."/>
            <person name="Dlakic M."/>
            <person name="Rusch D.B."/>
            <person name="Kozubal M.A."/>
            <person name="Inskeep W.P."/>
        </authorList>
    </citation>
    <scope>NUCLEOTIDE SEQUENCE [LARGE SCALE GENOMIC DNA]</scope>
    <source>
        <strain evidence="6">BE_D</strain>
    </source>
</reference>
<accession>A0A2R6BYN2</accession>
<dbReference type="Gene3D" id="3.10.105.10">
    <property type="entry name" value="Dipeptide-binding Protein, Domain 3"/>
    <property type="match status" value="1"/>
</dbReference>
<comment type="caution">
    <text evidence="6">The sequence shown here is derived from an EMBL/GenBank/DDBJ whole genome shotgun (WGS) entry which is preliminary data.</text>
</comment>
<dbReference type="GO" id="GO:0015833">
    <property type="term" value="P:peptide transport"/>
    <property type="evidence" value="ECO:0007669"/>
    <property type="project" value="TreeGrafter"/>
</dbReference>
<dbReference type="PANTHER" id="PTHR30290:SF9">
    <property type="entry name" value="OLIGOPEPTIDE-BINDING PROTEIN APPA"/>
    <property type="match status" value="1"/>
</dbReference>
<gene>
    <name evidence="6" type="ORF">B9Q04_20060</name>
</gene>
<feature type="non-terminal residue" evidence="6">
    <location>
        <position position="447"/>
    </location>
</feature>